<dbReference type="InterPro" id="IPR017907">
    <property type="entry name" value="Znf_RING_CS"/>
</dbReference>
<feature type="region of interest" description="Disordered" evidence="10">
    <location>
        <begin position="1"/>
        <end position="22"/>
    </location>
</feature>
<keyword evidence="3" id="KW-0808">Transferase</keyword>
<name>A0A8V0Y8P8_CHICK</name>
<dbReference type="Ensembl" id="ENSGALT00010029397.1">
    <property type="protein sequence ID" value="ENSGALP00010017074.1"/>
    <property type="gene ID" value="ENSGALG00010012278.1"/>
</dbReference>
<evidence type="ECO:0000256" key="3">
    <source>
        <dbReference type="ARBA" id="ARBA00022679"/>
    </source>
</evidence>
<comment type="catalytic activity">
    <reaction evidence="1">
        <text>S-ubiquitinyl-[E2 ubiquitin-conjugating enzyme]-L-cysteine + [acceptor protein]-L-lysine = [E2 ubiquitin-conjugating enzyme]-L-cysteine + N(6)-ubiquitinyl-[acceptor protein]-L-lysine.</text>
        <dbReference type="EC" id="2.3.2.27"/>
    </reaction>
</comment>
<evidence type="ECO:0000256" key="4">
    <source>
        <dbReference type="ARBA" id="ARBA00022723"/>
    </source>
</evidence>
<feature type="domain" description="RING-type" evidence="11">
    <location>
        <begin position="39"/>
        <end position="64"/>
    </location>
</feature>
<keyword evidence="6" id="KW-0862">Zinc</keyword>
<proteinExistence type="predicted"/>
<evidence type="ECO:0000256" key="9">
    <source>
        <dbReference type="PROSITE-ProRule" id="PRU00175"/>
    </source>
</evidence>
<keyword evidence="4" id="KW-0479">Metal-binding</keyword>
<evidence type="ECO:0000256" key="2">
    <source>
        <dbReference type="ARBA" id="ARBA00012483"/>
    </source>
</evidence>
<reference evidence="12" key="2">
    <citation type="submission" date="2025-08" db="UniProtKB">
        <authorList>
            <consortium name="Ensembl"/>
        </authorList>
    </citation>
    <scope>IDENTIFICATION</scope>
    <source>
        <strain evidence="12">broiler</strain>
    </source>
</reference>
<reference evidence="12" key="1">
    <citation type="submission" date="2020-11" db="EMBL/GenBank/DDBJ databases">
        <title>Gallus gallus (Chicken) genome, bGalGal1, GRCg7b, maternal haplotype autosomes + Z &amp; W.</title>
        <authorList>
            <person name="Warren W."/>
            <person name="Formenti G."/>
            <person name="Fedrigo O."/>
            <person name="Haase B."/>
            <person name="Mountcastle J."/>
            <person name="Balacco J."/>
            <person name="Tracey A."/>
            <person name="Schneider V."/>
            <person name="Okimoto R."/>
            <person name="Cheng H."/>
            <person name="Hawken R."/>
            <person name="Howe K."/>
            <person name="Jarvis E.D."/>
        </authorList>
    </citation>
    <scope>NUCLEOTIDE SEQUENCE [LARGE SCALE GENOMIC DNA]</scope>
    <source>
        <strain evidence="12">Broiler</strain>
    </source>
</reference>
<dbReference type="Pfam" id="PF13923">
    <property type="entry name" value="zf-C3HC4_2"/>
    <property type="match status" value="1"/>
</dbReference>
<dbReference type="PANTHER" id="PTHR46077">
    <property type="entry name" value="E3 UBIQUITIN-PROTEIN LIGASE TOPORS"/>
    <property type="match status" value="1"/>
</dbReference>
<dbReference type="EC" id="2.3.2.27" evidence="2"/>
<organism evidence="12 13">
    <name type="scientific">Gallus gallus</name>
    <name type="common">Chicken</name>
    <dbReference type="NCBI Taxonomy" id="9031"/>
    <lineage>
        <taxon>Eukaryota</taxon>
        <taxon>Metazoa</taxon>
        <taxon>Chordata</taxon>
        <taxon>Craniata</taxon>
        <taxon>Vertebrata</taxon>
        <taxon>Euteleostomi</taxon>
        <taxon>Archelosauria</taxon>
        <taxon>Archosauria</taxon>
        <taxon>Dinosauria</taxon>
        <taxon>Saurischia</taxon>
        <taxon>Theropoda</taxon>
        <taxon>Coelurosauria</taxon>
        <taxon>Aves</taxon>
        <taxon>Neognathae</taxon>
        <taxon>Galloanserae</taxon>
        <taxon>Galliformes</taxon>
        <taxon>Phasianidae</taxon>
        <taxon>Phasianinae</taxon>
        <taxon>Gallus</taxon>
    </lineage>
</organism>
<evidence type="ECO:0000256" key="1">
    <source>
        <dbReference type="ARBA" id="ARBA00000900"/>
    </source>
</evidence>
<evidence type="ECO:0000259" key="11">
    <source>
        <dbReference type="PROSITE" id="PS50089"/>
    </source>
</evidence>
<keyword evidence="5 9" id="KW-0863">Zinc-finger</keyword>
<sequence>MPKVSRHNIGNGTDRGAAENPDATAGIGVLMASEPDHRCPICLDTMDDASYAMPCLHRFCFGCILPKVSLHSYLLHIDPIDTRIRLLGDTSKTESSAPAQRPRGL</sequence>
<evidence type="ECO:0000313" key="13">
    <source>
        <dbReference type="Proteomes" id="UP000000539"/>
    </source>
</evidence>
<evidence type="ECO:0000256" key="8">
    <source>
        <dbReference type="ARBA" id="ARBA00023163"/>
    </source>
</evidence>
<evidence type="ECO:0000256" key="10">
    <source>
        <dbReference type="SAM" id="MobiDB-lite"/>
    </source>
</evidence>
<reference evidence="12" key="3">
    <citation type="submission" date="2025-09" db="UniProtKB">
        <authorList>
            <consortium name="Ensembl"/>
        </authorList>
    </citation>
    <scope>IDENTIFICATION</scope>
    <source>
        <strain evidence="12">broiler</strain>
    </source>
</reference>
<evidence type="ECO:0000313" key="12">
    <source>
        <dbReference type="Ensembl" id="ENSGALP00010017074.1"/>
    </source>
</evidence>
<evidence type="ECO:0000256" key="5">
    <source>
        <dbReference type="ARBA" id="ARBA00022771"/>
    </source>
</evidence>
<dbReference type="GeneTree" id="ENSGT01140000282774"/>
<dbReference type="Gene3D" id="3.30.40.10">
    <property type="entry name" value="Zinc/RING finger domain, C3HC4 (zinc finger)"/>
    <property type="match status" value="1"/>
</dbReference>
<keyword evidence="8" id="KW-0804">Transcription</keyword>
<keyword evidence="7" id="KW-0805">Transcription regulation</keyword>
<dbReference type="PROSITE" id="PS00518">
    <property type="entry name" value="ZF_RING_1"/>
    <property type="match status" value="1"/>
</dbReference>
<dbReference type="InterPro" id="IPR001841">
    <property type="entry name" value="Znf_RING"/>
</dbReference>
<dbReference type="SUPFAM" id="SSF57850">
    <property type="entry name" value="RING/U-box"/>
    <property type="match status" value="1"/>
</dbReference>
<dbReference type="Proteomes" id="UP000000539">
    <property type="component" value="Chromosome Z"/>
</dbReference>
<dbReference type="PROSITE" id="PS50089">
    <property type="entry name" value="ZF_RING_2"/>
    <property type="match status" value="1"/>
</dbReference>
<accession>A0A8V0Y8P8</accession>
<dbReference type="GO" id="GO:0008270">
    <property type="term" value="F:zinc ion binding"/>
    <property type="evidence" value="ECO:0007669"/>
    <property type="project" value="UniProtKB-KW"/>
</dbReference>
<dbReference type="PANTHER" id="PTHR46077:SF1">
    <property type="entry name" value="TOP1 BINDING ARGININE_SERINE RICH PROTEIN, E3 UBIQUITIN LIGASE"/>
    <property type="match status" value="1"/>
</dbReference>
<dbReference type="InterPro" id="IPR013083">
    <property type="entry name" value="Znf_RING/FYVE/PHD"/>
</dbReference>
<evidence type="ECO:0000256" key="6">
    <source>
        <dbReference type="ARBA" id="ARBA00022833"/>
    </source>
</evidence>
<dbReference type="AlphaFoldDB" id="A0A8V0Y8P8"/>
<evidence type="ECO:0000256" key="7">
    <source>
        <dbReference type="ARBA" id="ARBA00023015"/>
    </source>
</evidence>
<keyword evidence="13" id="KW-1185">Reference proteome</keyword>
<dbReference type="GO" id="GO:0061630">
    <property type="term" value="F:ubiquitin protein ligase activity"/>
    <property type="evidence" value="ECO:0007669"/>
    <property type="project" value="UniProtKB-EC"/>
</dbReference>
<protein>
    <recommendedName>
        <fullName evidence="2">RING-type E3 ubiquitin transferase</fullName>
        <ecNumber evidence="2">2.3.2.27</ecNumber>
    </recommendedName>
</protein>